<dbReference type="SMART" id="SM00409">
    <property type="entry name" value="IG"/>
    <property type="match status" value="2"/>
</dbReference>
<dbReference type="FunFam" id="2.60.40.10:FF:001051">
    <property type="entry name" value="HERV-H LTR-associating 2"/>
    <property type="match status" value="1"/>
</dbReference>
<dbReference type="RefSeq" id="XP_022359681.1">
    <property type="nucleotide sequence ID" value="XM_022503973.1"/>
</dbReference>
<protein>
    <submittedName>
        <fullName evidence="16">HERV-H LTR-associating protein 2</fullName>
    </submittedName>
</protein>
<dbReference type="STRING" id="391180.A0A2Y9JGF1"/>
<comment type="subcellular location">
    <subcellularLocation>
        <location evidence="1">Cell membrane</location>
        <topology evidence="1">Single-pass type I membrane protein</topology>
    </subcellularLocation>
</comment>
<dbReference type="GO" id="GO:0071222">
    <property type="term" value="P:cellular response to lipopolysaccharide"/>
    <property type="evidence" value="ECO:0007669"/>
    <property type="project" value="TreeGrafter"/>
</dbReference>
<evidence type="ECO:0000256" key="7">
    <source>
        <dbReference type="ARBA" id="ARBA00023157"/>
    </source>
</evidence>
<accession>A0A2Y9JGF1</accession>
<dbReference type="InterPro" id="IPR007110">
    <property type="entry name" value="Ig-like_dom"/>
</dbReference>
<dbReference type="InterPro" id="IPR003599">
    <property type="entry name" value="Ig_sub"/>
</dbReference>
<keyword evidence="4 13" id="KW-0732">Signal</keyword>
<keyword evidence="3 12" id="KW-0812">Transmembrane</keyword>
<dbReference type="SMART" id="SM00406">
    <property type="entry name" value="IGv"/>
    <property type="match status" value="2"/>
</dbReference>
<dbReference type="GO" id="GO:0006955">
    <property type="term" value="P:immune response"/>
    <property type="evidence" value="ECO:0007669"/>
    <property type="project" value="TreeGrafter"/>
</dbReference>
<feature type="chain" id="PRO_5015976053" evidence="13">
    <location>
        <begin position="20"/>
        <end position="401"/>
    </location>
</feature>
<feature type="domain" description="Ig-like" evidence="14">
    <location>
        <begin position="157"/>
        <end position="221"/>
    </location>
</feature>
<evidence type="ECO:0000256" key="11">
    <source>
        <dbReference type="SAM" id="MobiDB-lite"/>
    </source>
</evidence>
<evidence type="ECO:0000256" key="13">
    <source>
        <dbReference type="SAM" id="SignalP"/>
    </source>
</evidence>
<dbReference type="InterPro" id="IPR013783">
    <property type="entry name" value="Ig-like_fold"/>
</dbReference>
<evidence type="ECO:0000256" key="3">
    <source>
        <dbReference type="ARBA" id="ARBA00022692"/>
    </source>
</evidence>
<keyword evidence="10" id="KW-0393">Immunoglobulin domain</keyword>
<evidence type="ECO:0000256" key="6">
    <source>
        <dbReference type="ARBA" id="ARBA00023136"/>
    </source>
</evidence>
<dbReference type="GO" id="GO:0009897">
    <property type="term" value="C:external side of plasma membrane"/>
    <property type="evidence" value="ECO:0007669"/>
    <property type="project" value="TreeGrafter"/>
</dbReference>
<feature type="region of interest" description="Disordered" evidence="11">
    <location>
        <begin position="377"/>
        <end position="401"/>
    </location>
</feature>
<dbReference type="PANTHER" id="PTHR25466:SF14">
    <property type="entry name" value="BUTYROPHILIN SUBFAMILY 2 MEMBER A2-LIKE-RELATED"/>
    <property type="match status" value="1"/>
</dbReference>
<evidence type="ECO:0000313" key="16">
    <source>
        <dbReference type="RefSeq" id="XP_022359681.1"/>
    </source>
</evidence>
<dbReference type="SMART" id="SM00408">
    <property type="entry name" value="IGc2"/>
    <property type="match status" value="2"/>
</dbReference>
<dbReference type="InterPro" id="IPR036179">
    <property type="entry name" value="Ig-like_dom_sf"/>
</dbReference>
<organism evidence="15 16">
    <name type="scientific">Enhydra lutris kenyoni</name>
    <name type="common">northern sea otter</name>
    <dbReference type="NCBI Taxonomy" id="391180"/>
    <lineage>
        <taxon>Eukaryota</taxon>
        <taxon>Metazoa</taxon>
        <taxon>Chordata</taxon>
        <taxon>Craniata</taxon>
        <taxon>Vertebrata</taxon>
        <taxon>Euteleostomi</taxon>
        <taxon>Mammalia</taxon>
        <taxon>Eutheria</taxon>
        <taxon>Laurasiatheria</taxon>
        <taxon>Carnivora</taxon>
        <taxon>Caniformia</taxon>
        <taxon>Musteloidea</taxon>
        <taxon>Mustelidae</taxon>
        <taxon>Lutrinae</taxon>
        <taxon>Enhydra</taxon>
    </lineage>
</organism>
<gene>
    <name evidence="16" type="primary">LOC111147748</name>
</gene>
<sequence length="401" mass="46095">MKVQAVLSIILILVPSLSGFHDTFLLASPNLITAEEEQIVIGRLGEDIILPCSFESEPEVVIHWKNQDNYVHSYYKGNDYLEAQDHRYTNRTFLFHREIHKGNASLSLRRLSLLDEGIYLCYVGTTSRKIINKVVLKVGAFVTPVMKYEKRNTESFLICRVSSYPHPHISWRTDNTTISESNKGEIETLDPFHVDSMINITGSNLSYECAIENSLLNQTWTGGWTMKDDLHKKQSENFSLSCELTNNIFLLDQDFIVTWSKVERETSSILAYFLSSSQNTTIYEPRVSWNKEQINQSDFFLTLKDLRVSDSGEYLCNISSSKYTLLTIQTLHVVEHSQSRTTWIIILSLVILGFLTICIFYMLKRYNRSRRERSSVYTERANTADAEESKAFTEHPASSGK</sequence>
<evidence type="ECO:0000256" key="10">
    <source>
        <dbReference type="ARBA" id="ARBA00023319"/>
    </source>
</evidence>
<evidence type="ECO:0000256" key="5">
    <source>
        <dbReference type="ARBA" id="ARBA00022989"/>
    </source>
</evidence>
<dbReference type="PANTHER" id="PTHR25466">
    <property type="entry name" value="T-LYMPHOCYTE ACTIVATION ANTIGEN"/>
    <property type="match status" value="1"/>
</dbReference>
<evidence type="ECO:0000256" key="12">
    <source>
        <dbReference type="SAM" id="Phobius"/>
    </source>
</evidence>
<keyword evidence="9" id="KW-0325">Glycoprotein</keyword>
<dbReference type="PROSITE" id="PS50835">
    <property type="entry name" value="IG_LIKE"/>
    <property type="match status" value="3"/>
</dbReference>
<proteinExistence type="predicted"/>
<dbReference type="Proteomes" id="UP000248482">
    <property type="component" value="Unplaced"/>
</dbReference>
<dbReference type="GO" id="GO:0007166">
    <property type="term" value="P:cell surface receptor signaling pathway"/>
    <property type="evidence" value="ECO:0007669"/>
    <property type="project" value="TreeGrafter"/>
</dbReference>
<dbReference type="AlphaFoldDB" id="A0A2Y9JGF1"/>
<reference evidence="16" key="1">
    <citation type="submission" date="2025-08" db="UniProtKB">
        <authorList>
            <consortium name="RefSeq"/>
        </authorList>
    </citation>
    <scope>IDENTIFICATION</scope>
    <source>
        <tissue evidence="16">Blood</tissue>
    </source>
</reference>
<feature type="domain" description="Ig-like" evidence="14">
    <location>
        <begin position="29"/>
        <end position="131"/>
    </location>
</feature>
<dbReference type="SUPFAM" id="SSF48726">
    <property type="entry name" value="Immunoglobulin"/>
    <property type="match status" value="3"/>
</dbReference>
<dbReference type="GO" id="GO:0042130">
    <property type="term" value="P:negative regulation of T cell proliferation"/>
    <property type="evidence" value="ECO:0007669"/>
    <property type="project" value="TreeGrafter"/>
</dbReference>
<dbReference type="OrthoDB" id="9983389at2759"/>
<dbReference type="GO" id="GO:0031295">
    <property type="term" value="P:T cell costimulation"/>
    <property type="evidence" value="ECO:0007669"/>
    <property type="project" value="TreeGrafter"/>
</dbReference>
<evidence type="ECO:0000256" key="8">
    <source>
        <dbReference type="ARBA" id="ARBA00023170"/>
    </source>
</evidence>
<evidence type="ECO:0000313" key="15">
    <source>
        <dbReference type="Proteomes" id="UP000248482"/>
    </source>
</evidence>
<dbReference type="GeneID" id="111147748"/>
<dbReference type="GO" id="GO:0042102">
    <property type="term" value="P:positive regulation of T cell proliferation"/>
    <property type="evidence" value="ECO:0007669"/>
    <property type="project" value="TreeGrafter"/>
</dbReference>
<dbReference type="FunFam" id="2.60.40.10:FF:001310">
    <property type="entry name" value="HERV-H LTR-associating 2"/>
    <property type="match status" value="1"/>
</dbReference>
<feature type="transmembrane region" description="Helical" evidence="12">
    <location>
        <begin position="343"/>
        <end position="363"/>
    </location>
</feature>
<dbReference type="Pfam" id="PF07686">
    <property type="entry name" value="V-set"/>
    <property type="match status" value="2"/>
</dbReference>
<dbReference type="InterPro" id="IPR051713">
    <property type="entry name" value="T-cell_Activation_Regulation"/>
</dbReference>
<feature type="domain" description="Ig-like" evidence="14">
    <location>
        <begin position="234"/>
        <end position="327"/>
    </location>
</feature>
<name>A0A2Y9JGF1_ENHLU</name>
<dbReference type="Gene3D" id="2.60.40.10">
    <property type="entry name" value="Immunoglobulins"/>
    <property type="match status" value="3"/>
</dbReference>
<dbReference type="FunFam" id="2.60.40.10:FF:000142">
    <property type="entry name" value="V-set domain-containing T-cell activation inhibitor 1"/>
    <property type="match status" value="1"/>
</dbReference>
<keyword evidence="7" id="KW-1015">Disulfide bond</keyword>
<evidence type="ECO:0000259" key="14">
    <source>
        <dbReference type="PROSITE" id="PS50835"/>
    </source>
</evidence>
<evidence type="ECO:0000256" key="2">
    <source>
        <dbReference type="ARBA" id="ARBA00022475"/>
    </source>
</evidence>
<evidence type="ECO:0000256" key="1">
    <source>
        <dbReference type="ARBA" id="ARBA00004251"/>
    </source>
</evidence>
<dbReference type="KEGG" id="elk:111147748"/>
<dbReference type="InterPro" id="IPR013106">
    <property type="entry name" value="Ig_V-set"/>
</dbReference>
<keyword evidence="6 12" id="KW-0472">Membrane</keyword>
<dbReference type="InterPro" id="IPR003598">
    <property type="entry name" value="Ig_sub2"/>
</dbReference>
<keyword evidence="15" id="KW-1185">Reference proteome</keyword>
<keyword evidence="2" id="KW-1003">Cell membrane</keyword>
<evidence type="ECO:0000256" key="4">
    <source>
        <dbReference type="ARBA" id="ARBA00022729"/>
    </source>
</evidence>
<evidence type="ECO:0000256" key="9">
    <source>
        <dbReference type="ARBA" id="ARBA00023180"/>
    </source>
</evidence>
<dbReference type="CTD" id="11148"/>
<keyword evidence="5 12" id="KW-1133">Transmembrane helix</keyword>
<feature type="signal peptide" evidence="13">
    <location>
        <begin position="1"/>
        <end position="19"/>
    </location>
</feature>
<keyword evidence="8" id="KW-0675">Receptor</keyword>